<dbReference type="HOGENOM" id="CLU_239580_0_0_0"/>
<dbReference type="eggNOG" id="COG2010">
    <property type="taxonomic scope" value="Bacteria"/>
</dbReference>
<dbReference type="EMBL" id="CP002546">
    <property type="protein sequence ID" value="ADY58655.1"/>
    <property type="molecule type" value="Genomic_DNA"/>
</dbReference>
<evidence type="ECO:0000256" key="5">
    <source>
        <dbReference type="PROSITE-ProRule" id="PRU00433"/>
    </source>
</evidence>
<dbReference type="OrthoDB" id="289126at2"/>
<dbReference type="InterPro" id="IPR015943">
    <property type="entry name" value="WD40/YVTN_repeat-like_dom_sf"/>
</dbReference>
<evidence type="ECO:0000259" key="7">
    <source>
        <dbReference type="PROSITE" id="PS51007"/>
    </source>
</evidence>
<keyword evidence="3 5" id="KW-0408">Iron</keyword>
<dbReference type="KEGG" id="pbs:Plabr_1034"/>
<evidence type="ECO:0000256" key="2">
    <source>
        <dbReference type="ARBA" id="ARBA00022723"/>
    </source>
</evidence>
<feature type="signal peptide" evidence="6">
    <location>
        <begin position="1"/>
        <end position="30"/>
    </location>
</feature>
<keyword evidence="6" id="KW-0732">Signal</keyword>
<dbReference type="Gene3D" id="2.130.10.10">
    <property type="entry name" value="YVTN repeat-like/Quinoprotein amine dehydrogenase"/>
    <property type="match status" value="2"/>
</dbReference>
<dbReference type="Proteomes" id="UP000006860">
    <property type="component" value="Chromosome"/>
</dbReference>
<organism evidence="8 9">
    <name type="scientific">Rubinisphaera brasiliensis (strain ATCC 49424 / DSM 5305 / JCM 21570 / IAM 15109 / NBRC 103401 / IFAM 1448)</name>
    <name type="common">Planctomyces brasiliensis</name>
    <dbReference type="NCBI Taxonomy" id="756272"/>
    <lineage>
        <taxon>Bacteria</taxon>
        <taxon>Pseudomonadati</taxon>
        <taxon>Planctomycetota</taxon>
        <taxon>Planctomycetia</taxon>
        <taxon>Planctomycetales</taxon>
        <taxon>Planctomycetaceae</taxon>
        <taxon>Rubinisphaera</taxon>
    </lineage>
</organism>
<keyword evidence="9" id="KW-1185">Reference proteome</keyword>
<dbReference type="Pfam" id="PF00400">
    <property type="entry name" value="WD40"/>
    <property type="match status" value="3"/>
</dbReference>
<evidence type="ECO:0000313" key="8">
    <source>
        <dbReference type="EMBL" id="ADY58655.1"/>
    </source>
</evidence>
<dbReference type="InterPro" id="IPR036322">
    <property type="entry name" value="WD40_repeat_dom_sf"/>
</dbReference>
<dbReference type="InterPro" id="IPR009056">
    <property type="entry name" value="Cyt_c-like_dom"/>
</dbReference>
<feature type="domain" description="Cytochrome c" evidence="7">
    <location>
        <begin position="38"/>
        <end position="129"/>
    </location>
</feature>
<dbReference type="InterPro" id="IPR036909">
    <property type="entry name" value="Cyt_c-like_dom_sf"/>
</dbReference>
<dbReference type="SMART" id="SM00320">
    <property type="entry name" value="WD40"/>
    <property type="match status" value="6"/>
</dbReference>
<dbReference type="GO" id="GO:0046872">
    <property type="term" value="F:metal ion binding"/>
    <property type="evidence" value="ECO:0007669"/>
    <property type="project" value="UniProtKB-KW"/>
</dbReference>
<dbReference type="PROSITE" id="PS51007">
    <property type="entry name" value="CYTC"/>
    <property type="match status" value="1"/>
</dbReference>
<evidence type="ECO:0000256" key="1">
    <source>
        <dbReference type="ARBA" id="ARBA00022617"/>
    </source>
</evidence>
<evidence type="ECO:0000256" key="6">
    <source>
        <dbReference type="SAM" id="SignalP"/>
    </source>
</evidence>
<evidence type="ECO:0000313" key="9">
    <source>
        <dbReference type="Proteomes" id="UP000006860"/>
    </source>
</evidence>
<dbReference type="Pfam" id="PF07583">
    <property type="entry name" value="PSCyt2"/>
    <property type="match status" value="1"/>
</dbReference>
<dbReference type="Gene3D" id="2.60.40.1080">
    <property type="match status" value="1"/>
</dbReference>
<accession>F0SJW6</accession>
<dbReference type="SUPFAM" id="SSF50978">
    <property type="entry name" value="WD40 repeat-like"/>
    <property type="match status" value="1"/>
</dbReference>
<dbReference type="GO" id="GO:0009055">
    <property type="term" value="F:electron transfer activity"/>
    <property type="evidence" value="ECO:0007669"/>
    <property type="project" value="InterPro"/>
</dbReference>
<protein>
    <recommendedName>
        <fullName evidence="7">Cytochrome c domain-containing protein</fullName>
    </recommendedName>
</protein>
<dbReference type="Pfam" id="PF07635">
    <property type="entry name" value="PSCyt1"/>
    <property type="match status" value="1"/>
</dbReference>
<reference evidence="9" key="1">
    <citation type="submission" date="2011-02" db="EMBL/GenBank/DDBJ databases">
        <title>The complete genome of Planctomyces brasiliensis DSM 5305.</title>
        <authorList>
            <person name="Lucas S."/>
            <person name="Copeland A."/>
            <person name="Lapidus A."/>
            <person name="Bruce D."/>
            <person name="Goodwin L."/>
            <person name="Pitluck S."/>
            <person name="Kyrpides N."/>
            <person name="Mavromatis K."/>
            <person name="Pagani I."/>
            <person name="Ivanova N."/>
            <person name="Ovchinnikova G."/>
            <person name="Lu M."/>
            <person name="Detter J.C."/>
            <person name="Han C."/>
            <person name="Land M."/>
            <person name="Hauser L."/>
            <person name="Markowitz V."/>
            <person name="Cheng J.-F."/>
            <person name="Hugenholtz P."/>
            <person name="Woyke T."/>
            <person name="Wu D."/>
            <person name="Tindall B."/>
            <person name="Pomrenke H.G."/>
            <person name="Brambilla E."/>
            <person name="Klenk H.-P."/>
            <person name="Eisen J.A."/>
        </authorList>
    </citation>
    <scope>NUCLEOTIDE SEQUENCE [LARGE SCALE GENOMIC DNA]</scope>
    <source>
        <strain evidence="9">ATCC 49424 / DSM 5305 / JCM 21570 / NBRC 103401 / IFAM 1448</strain>
    </source>
</reference>
<feature type="repeat" description="WD" evidence="4">
    <location>
        <begin position="454"/>
        <end position="495"/>
    </location>
</feature>
<dbReference type="SUPFAM" id="SSF46626">
    <property type="entry name" value="Cytochrome c"/>
    <property type="match status" value="1"/>
</dbReference>
<dbReference type="PANTHER" id="PTHR35889">
    <property type="entry name" value="CYCLOINULO-OLIGOSACCHARIDE FRUCTANOTRANSFERASE-RELATED"/>
    <property type="match status" value="1"/>
</dbReference>
<gene>
    <name evidence="8" type="ordered locus">Plabr_1034</name>
</gene>
<dbReference type="Pfam" id="PF07587">
    <property type="entry name" value="PSD1"/>
    <property type="match status" value="1"/>
</dbReference>
<dbReference type="STRING" id="756272.Plabr_1034"/>
<keyword evidence="1 5" id="KW-0349">Heme</keyword>
<keyword evidence="2 5" id="KW-0479">Metal-binding</keyword>
<dbReference type="RefSeq" id="WP_013627390.1">
    <property type="nucleotide sequence ID" value="NC_015174.1"/>
</dbReference>
<keyword evidence="4" id="KW-0853">WD repeat</keyword>
<name>F0SJW6_RUBBR</name>
<evidence type="ECO:0000256" key="4">
    <source>
        <dbReference type="PROSITE-ProRule" id="PRU00221"/>
    </source>
</evidence>
<feature type="chain" id="PRO_5003257051" description="Cytochrome c domain-containing protein" evidence="6">
    <location>
        <begin position="31"/>
        <end position="1705"/>
    </location>
</feature>
<evidence type="ECO:0000256" key="3">
    <source>
        <dbReference type="ARBA" id="ARBA00023004"/>
    </source>
</evidence>
<dbReference type="InterPro" id="IPR011444">
    <property type="entry name" value="DUF1549"/>
</dbReference>
<dbReference type="InterPro" id="IPR011429">
    <property type="entry name" value="Cyt_c_Planctomycete-type"/>
</dbReference>
<dbReference type="PANTHER" id="PTHR35889:SF3">
    <property type="entry name" value="F-BOX DOMAIN-CONTAINING PROTEIN"/>
    <property type="match status" value="1"/>
</dbReference>
<sequence>MYVTAPRYGVAVIAAALLFMLSTGVRPALAADADAPVSYHTQIKPIFQAHCQGCHQPAKPLGDYVMTDFTALLGGGESGDAAIKPGHPEQSYLIEQITPIDGEALMPKNKPALTPDQIALISDWIAQGAHDDTPASAKAIYDADHPPVYHTAPSLTSLDYSPDGSLLAVAGHHEVLIHSADGSQIVRRLVGVSDRIESVRFSPNGTKLAVTGGAPARMGEVQVWDVSTGDLLLSVQVTYDTVYGASWSPDGSKIAFGCADNTLRVIEADTGKEVLFMGSHGDWVLDTTFSVDGTHLATVGRDQTAKLTEFETERFVDNITSITPGALTGGLAAIARHPERDEILVGGADGTPRTYRMHRETKRVIGDDANLVRQMPAIKGRIFSVAFRPDGKQLAAASSLNGEGFVGIYSYDVDSTLTDEMKKILEKRSFQRNAEEKKMVEDFRSRNVSQTASLTIPEAGIYSVAYHPSGKQLAVGGDDGQIRVVNTETGAIEATFSAVPLSNETESLASARPDWKFGSQADLQARPLDAAQQVKALIVEPAEISLSGPFAYAQLIVAAELASGEQVDVTRLAEFEIPGELARVDKFGLMQAQGDGKTELKVHFRGQTTTVPVTLSGQSDALSADYIHDVTPILSKLGCNQGTCHGSKDGKAGFKLSLRGYDPIFDVRALTDDHASRRSNAAAPEESLMLLKAIGGVPHVGGQVTTADHKYYQVLKTWISQGAELELDTPRVVGIDVFPKNPVIQQIDSRQQVRVVARYSNGQTRDVTYEAFVESGNTEVAEINSSGLLTAIRRGEAPILARYEGAYAATTLTVMGDRSGFEWVAPETFNRIDELTAAKWQRMKILPSDLCTDAEFLRRVTFDLTGLPPTAEAVRTFLDDPRPSREKREAYVDYLVGSDAYVEHFGNKWADLLQVNGKFLGREGATLFRDWIRQQLVDNRPYDEFVKEILTATGSNKVNPPASYFKVLRTPEDTMENTTHLFLGVRFNCNKCHDHPFERWTQDQYYETAAYFAQVDLQRAPESKGKDIGGTAVEGKKPLYETVADTGKGEMIHQRTGSVAAPEFPYDEQIPVPEEASRREKLAEWMTSSDNDYFARSYVNRLWGYLFGVGIIEPIDDIRAGNPPTNPELLDYLTEEFISSGFDVQHMHRLMCKSRTYQLSLVSNQWNKDDQINFSHAKARRLSAEALYDAVHLVTGAESQIPGVPKGTRAAALADSQIKLADGFLNNFGRPTRESSCECERSNEVQLGPVMAMVSGPTIADAIADPNNDLPTLVKEYADNGVLINELFVRILNRPATEQEIATAKKAFHVIDASHEQLVAQLAEKEAWWKPIRERKEQERLDAIAKAENDLAAYREKIAPKVAELERQRLDKIAAAEKALADYETKLDEPFQAWAEKQKSGDHTWHYLSPTEMTASSEAELKELPDGSILAKKKDQLGNYTLLVNTSLEGIRKLRLEALTHDSLPRKGPGLAPDGNFVLNEFRVESGPLGEEVEFAPLKLTNPTADFSQGNYDIAKTLDGQIKPNSDGWAVAPQQGKDHWATFEFAEPIGSAEGLQLRFTMEHHYQSKQHWLGRFRLSVSTDAAADPKSPGLPQRLLELVNLPTEERTAEQADELLTFFKKQDKTWKEKQQAITEAKKPVPIDPKIPELEAEVALAKQPVQDDPQLVQLRADTKMSEQLLENERLTAAQDVTWVLINSPAFLFNR</sequence>
<dbReference type="InterPro" id="IPR001680">
    <property type="entry name" value="WD40_rpt"/>
</dbReference>
<proteinExistence type="predicted"/>
<dbReference type="eggNOG" id="COG2319">
    <property type="taxonomic scope" value="Bacteria"/>
</dbReference>
<dbReference type="GO" id="GO:0020037">
    <property type="term" value="F:heme binding"/>
    <property type="evidence" value="ECO:0007669"/>
    <property type="project" value="InterPro"/>
</dbReference>
<dbReference type="PROSITE" id="PS50082">
    <property type="entry name" value="WD_REPEATS_2"/>
    <property type="match status" value="1"/>
</dbReference>
<dbReference type="InterPro" id="IPR022655">
    <property type="entry name" value="DUF1553"/>
</dbReference>